<dbReference type="CDD" id="cd17502">
    <property type="entry name" value="MFS_Azr1_MDR_like"/>
    <property type="match status" value="1"/>
</dbReference>
<name>A0A2U3AJ14_9BACL</name>
<evidence type="ECO:0000256" key="6">
    <source>
        <dbReference type="ARBA" id="ARBA00023136"/>
    </source>
</evidence>
<dbReference type="PANTHER" id="PTHR23501:SF170">
    <property type="entry name" value="MULTIDRUG RESISTANCE PROTEIN 3"/>
    <property type="match status" value="1"/>
</dbReference>
<feature type="transmembrane region" description="Helical" evidence="7">
    <location>
        <begin position="330"/>
        <end position="349"/>
    </location>
</feature>
<organism evidence="9 10">
    <name type="scientific">Kurthia sibirica</name>
    <dbReference type="NCBI Taxonomy" id="202750"/>
    <lineage>
        <taxon>Bacteria</taxon>
        <taxon>Bacillati</taxon>
        <taxon>Bacillota</taxon>
        <taxon>Bacilli</taxon>
        <taxon>Bacillales</taxon>
        <taxon>Caryophanaceae</taxon>
        <taxon>Kurthia</taxon>
    </lineage>
</organism>
<evidence type="ECO:0000259" key="8">
    <source>
        <dbReference type="PROSITE" id="PS50850"/>
    </source>
</evidence>
<comment type="caution">
    <text evidence="9">The sequence shown here is derived from an EMBL/GenBank/DDBJ whole genome shotgun (WGS) entry which is preliminary data.</text>
</comment>
<dbReference type="EMBL" id="QFVR01000020">
    <property type="protein sequence ID" value="PWI24539.1"/>
    <property type="molecule type" value="Genomic_DNA"/>
</dbReference>
<dbReference type="SUPFAM" id="SSF103473">
    <property type="entry name" value="MFS general substrate transporter"/>
    <property type="match status" value="1"/>
</dbReference>
<comment type="subcellular location">
    <subcellularLocation>
        <location evidence="1">Cell membrane</location>
        <topology evidence="1">Multi-pass membrane protein</topology>
    </subcellularLocation>
</comment>
<gene>
    <name evidence="9" type="ORF">DEX24_13180</name>
</gene>
<feature type="transmembrane region" description="Helical" evidence="7">
    <location>
        <begin position="195"/>
        <end position="216"/>
    </location>
</feature>
<dbReference type="NCBIfam" id="TIGR00711">
    <property type="entry name" value="efflux_EmrB"/>
    <property type="match status" value="1"/>
</dbReference>
<dbReference type="FunFam" id="1.20.1720.10:FF:000004">
    <property type="entry name" value="EmrB/QacA family drug resistance transporter"/>
    <property type="match status" value="1"/>
</dbReference>
<evidence type="ECO:0000256" key="5">
    <source>
        <dbReference type="ARBA" id="ARBA00022989"/>
    </source>
</evidence>
<accession>A0A2U3AJ14</accession>
<evidence type="ECO:0000256" key="1">
    <source>
        <dbReference type="ARBA" id="ARBA00004651"/>
    </source>
</evidence>
<dbReference type="RefSeq" id="WP_109306880.1">
    <property type="nucleotide sequence ID" value="NZ_BJUF01000011.1"/>
</dbReference>
<dbReference type="Proteomes" id="UP000245938">
    <property type="component" value="Unassembled WGS sequence"/>
</dbReference>
<reference evidence="9 10" key="1">
    <citation type="submission" date="2018-05" db="EMBL/GenBank/DDBJ databases">
        <title>Kurthia sibirica genome sequence.</title>
        <authorList>
            <person name="Maclea K.S."/>
            <person name="Goen A.E."/>
        </authorList>
    </citation>
    <scope>NUCLEOTIDE SEQUENCE [LARGE SCALE GENOMIC DNA]</scope>
    <source>
        <strain evidence="9 10">ATCC 49154</strain>
    </source>
</reference>
<dbReference type="Gene3D" id="1.20.1720.10">
    <property type="entry name" value="Multidrug resistance protein D"/>
    <property type="match status" value="1"/>
</dbReference>
<dbReference type="AlphaFoldDB" id="A0A2U3AJ14"/>
<evidence type="ECO:0000256" key="4">
    <source>
        <dbReference type="ARBA" id="ARBA00022692"/>
    </source>
</evidence>
<keyword evidence="4 7" id="KW-0812">Transmembrane</keyword>
<proteinExistence type="predicted"/>
<keyword evidence="2" id="KW-0813">Transport</keyword>
<feature type="transmembrane region" description="Helical" evidence="7">
    <location>
        <begin position="101"/>
        <end position="123"/>
    </location>
</feature>
<dbReference type="OrthoDB" id="9807274at2"/>
<feature type="transmembrane region" description="Helical" evidence="7">
    <location>
        <begin position="270"/>
        <end position="289"/>
    </location>
</feature>
<keyword evidence="5 7" id="KW-1133">Transmembrane helix</keyword>
<evidence type="ECO:0000256" key="3">
    <source>
        <dbReference type="ARBA" id="ARBA00022475"/>
    </source>
</evidence>
<feature type="transmembrane region" description="Helical" evidence="7">
    <location>
        <begin position="396"/>
        <end position="413"/>
    </location>
</feature>
<keyword evidence="3" id="KW-1003">Cell membrane</keyword>
<dbReference type="PANTHER" id="PTHR23501">
    <property type="entry name" value="MAJOR FACILITATOR SUPERFAMILY"/>
    <property type="match status" value="1"/>
</dbReference>
<feature type="domain" description="Major facilitator superfamily (MFS) profile" evidence="8">
    <location>
        <begin position="11"/>
        <end position="496"/>
    </location>
</feature>
<dbReference type="InterPro" id="IPR004638">
    <property type="entry name" value="EmrB-like"/>
</dbReference>
<feature type="transmembrane region" description="Helical" evidence="7">
    <location>
        <begin position="46"/>
        <end position="64"/>
    </location>
</feature>
<evidence type="ECO:0000256" key="2">
    <source>
        <dbReference type="ARBA" id="ARBA00022448"/>
    </source>
</evidence>
<dbReference type="Pfam" id="PF07690">
    <property type="entry name" value="MFS_1"/>
    <property type="match status" value="1"/>
</dbReference>
<feature type="transmembrane region" description="Helical" evidence="7">
    <location>
        <begin position="76"/>
        <end position="95"/>
    </location>
</feature>
<feature type="transmembrane region" description="Helical" evidence="7">
    <location>
        <begin position="470"/>
        <end position="489"/>
    </location>
</feature>
<dbReference type="GO" id="GO:0022857">
    <property type="term" value="F:transmembrane transporter activity"/>
    <property type="evidence" value="ECO:0007669"/>
    <property type="project" value="InterPro"/>
</dbReference>
<dbReference type="InterPro" id="IPR020846">
    <property type="entry name" value="MFS_dom"/>
</dbReference>
<dbReference type="PRINTS" id="PR01036">
    <property type="entry name" value="TCRTETB"/>
</dbReference>
<dbReference type="GO" id="GO:0005886">
    <property type="term" value="C:plasma membrane"/>
    <property type="evidence" value="ECO:0007669"/>
    <property type="project" value="UniProtKB-SubCell"/>
</dbReference>
<feature type="transmembrane region" description="Helical" evidence="7">
    <location>
        <begin position="162"/>
        <end position="183"/>
    </location>
</feature>
<feature type="transmembrane region" description="Helical" evidence="7">
    <location>
        <begin position="301"/>
        <end position="323"/>
    </location>
</feature>
<feature type="transmembrane region" description="Helical" evidence="7">
    <location>
        <begin position="355"/>
        <end position="375"/>
    </location>
</feature>
<feature type="transmembrane region" description="Helical" evidence="7">
    <location>
        <begin position="228"/>
        <end position="249"/>
    </location>
</feature>
<evidence type="ECO:0000313" key="9">
    <source>
        <dbReference type="EMBL" id="PWI24539.1"/>
    </source>
</evidence>
<keyword evidence="6 7" id="KW-0472">Membrane</keyword>
<feature type="transmembrane region" description="Helical" evidence="7">
    <location>
        <begin position="135"/>
        <end position="156"/>
    </location>
</feature>
<dbReference type="InterPro" id="IPR011701">
    <property type="entry name" value="MFS"/>
</dbReference>
<evidence type="ECO:0000313" key="10">
    <source>
        <dbReference type="Proteomes" id="UP000245938"/>
    </source>
</evidence>
<sequence>MDHSKSKINLVVAGLLLAVFMSAIDNTIVATAMGTILSQLGGMDKFIWVTSAYMVTTMAGMPIFGKLSDMYGRKKFFIFGLTVFVAGSALCGIATSIEQLAIFRAIQGLGAGALMPIAFTIIFDIFPPHKRGKMTALLGAVFGIASVVGPLLGAYITEYIGWEWIFYINLPIGIASFILITKYYKESPVLSKQKIDWTGAATLVIAVLSLMFALELGGDKYAWKSPEIGALLGSFILFFIIFIFVELKAQEPIIPFFLFKRRLFASSQMLAFLYGATFIILTVYIPIFVQAVYGGSATNAGLILMPMMLGSVAGSASGGIFLTKFSYRQLMTVSVISYLIGMICLSTLTPDSSRWLLTVFMILVGFGMGFSFSLLPTASQHNLEPRFRGTANATNQFLRTLGMTMGVTIFGAVQTKLFTSQMTEGFKNTVVNGETTQNFGDTREIFEASIRAKIPPEILNIIVNAMSYSIAHLFMFACIPIIIAAIFVYTMGNSRVEIPQEEQKK</sequence>
<protein>
    <submittedName>
        <fullName evidence="9">MFS transporter</fullName>
    </submittedName>
</protein>
<evidence type="ECO:0000256" key="7">
    <source>
        <dbReference type="SAM" id="Phobius"/>
    </source>
</evidence>
<dbReference type="PROSITE" id="PS50850">
    <property type="entry name" value="MFS"/>
    <property type="match status" value="1"/>
</dbReference>
<dbReference type="Gene3D" id="1.20.1250.20">
    <property type="entry name" value="MFS general substrate transporter like domains"/>
    <property type="match status" value="1"/>
</dbReference>
<keyword evidence="10" id="KW-1185">Reference proteome</keyword>
<dbReference type="InterPro" id="IPR036259">
    <property type="entry name" value="MFS_trans_sf"/>
</dbReference>